<evidence type="ECO:0000313" key="3">
    <source>
        <dbReference type="Proteomes" id="UP000774617"/>
    </source>
</evidence>
<protein>
    <submittedName>
        <fullName evidence="2">Uncharacterized protein</fullName>
    </submittedName>
</protein>
<evidence type="ECO:0000313" key="2">
    <source>
        <dbReference type="EMBL" id="KAH7033913.1"/>
    </source>
</evidence>
<gene>
    <name evidence="2" type="ORF">B0J12DRAFT_277889</name>
</gene>
<dbReference type="Proteomes" id="UP000774617">
    <property type="component" value="Unassembled WGS sequence"/>
</dbReference>
<evidence type="ECO:0000256" key="1">
    <source>
        <dbReference type="SAM" id="MobiDB-lite"/>
    </source>
</evidence>
<dbReference type="EMBL" id="JAGTJR010000039">
    <property type="protein sequence ID" value="KAH7033913.1"/>
    <property type="molecule type" value="Genomic_DNA"/>
</dbReference>
<feature type="compositionally biased region" description="Basic and acidic residues" evidence="1">
    <location>
        <begin position="10"/>
        <end position="23"/>
    </location>
</feature>
<feature type="region of interest" description="Disordered" evidence="1">
    <location>
        <begin position="1"/>
        <end position="32"/>
    </location>
</feature>
<proteinExistence type="predicted"/>
<organism evidence="2 3">
    <name type="scientific">Macrophomina phaseolina</name>
    <dbReference type="NCBI Taxonomy" id="35725"/>
    <lineage>
        <taxon>Eukaryota</taxon>
        <taxon>Fungi</taxon>
        <taxon>Dikarya</taxon>
        <taxon>Ascomycota</taxon>
        <taxon>Pezizomycotina</taxon>
        <taxon>Dothideomycetes</taxon>
        <taxon>Dothideomycetes incertae sedis</taxon>
        <taxon>Botryosphaeriales</taxon>
        <taxon>Botryosphaeriaceae</taxon>
        <taxon>Macrophomina</taxon>
    </lineage>
</organism>
<sequence length="211" mass="22938">MALAVAGRGDSYKERLAQKRGTDESSLGGGVAPALNRVSHHRSARVSNLSNLLYQQLLDTPSPTTRFNLPSLHLRSSSSLVYLGLPLPPLSLLNTLYVASHLFIDSLPQFRFFARQLDHPFVKPLQCYASATALVMASPYGLPCLDPSFPSLWLHRALLIKAPKVLLIEGASYVSGRRCQVGDAPNLAGGFHTAFLAWTRAFHPCGFIGPS</sequence>
<comment type="caution">
    <text evidence="2">The sequence shown here is derived from an EMBL/GenBank/DDBJ whole genome shotgun (WGS) entry which is preliminary data.</text>
</comment>
<keyword evidence="3" id="KW-1185">Reference proteome</keyword>
<accession>A0ABQ8FXF8</accession>
<name>A0ABQ8FXF8_9PEZI</name>
<reference evidence="2 3" key="1">
    <citation type="journal article" date="2021" name="Nat. Commun.">
        <title>Genetic determinants of endophytism in the Arabidopsis root mycobiome.</title>
        <authorList>
            <person name="Mesny F."/>
            <person name="Miyauchi S."/>
            <person name="Thiergart T."/>
            <person name="Pickel B."/>
            <person name="Atanasova L."/>
            <person name="Karlsson M."/>
            <person name="Huettel B."/>
            <person name="Barry K.W."/>
            <person name="Haridas S."/>
            <person name="Chen C."/>
            <person name="Bauer D."/>
            <person name="Andreopoulos W."/>
            <person name="Pangilinan J."/>
            <person name="LaButti K."/>
            <person name="Riley R."/>
            <person name="Lipzen A."/>
            <person name="Clum A."/>
            <person name="Drula E."/>
            <person name="Henrissat B."/>
            <person name="Kohler A."/>
            <person name="Grigoriev I.V."/>
            <person name="Martin F.M."/>
            <person name="Hacquard S."/>
        </authorList>
    </citation>
    <scope>NUCLEOTIDE SEQUENCE [LARGE SCALE GENOMIC DNA]</scope>
    <source>
        <strain evidence="2 3">MPI-SDFR-AT-0080</strain>
    </source>
</reference>